<accession>A0A7C8YPC0</accession>
<organism evidence="1">
    <name type="scientific">Opuntia streptacantha</name>
    <name type="common">Prickly pear cactus</name>
    <name type="synonym">Opuntia cardona</name>
    <dbReference type="NCBI Taxonomy" id="393608"/>
    <lineage>
        <taxon>Eukaryota</taxon>
        <taxon>Viridiplantae</taxon>
        <taxon>Streptophyta</taxon>
        <taxon>Embryophyta</taxon>
        <taxon>Tracheophyta</taxon>
        <taxon>Spermatophyta</taxon>
        <taxon>Magnoliopsida</taxon>
        <taxon>eudicotyledons</taxon>
        <taxon>Gunneridae</taxon>
        <taxon>Pentapetalae</taxon>
        <taxon>Caryophyllales</taxon>
        <taxon>Cactineae</taxon>
        <taxon>Cactaceae</taxon>
        <taxon>Opuntioideae</taxon>
        <taxon>Opuntia</taxon>
    </lineage>
</organism>
<reference evidence="1" key="2">
    <citation type="submission" date="2020-07" db="EMBL/GenBank/DDBJ databases">
        <authorList>
            <person name="Vera ALvarez R."/>
            <person name="Arias-Moreno D.M."/>
            <person name="Jimenez-Jacinto V."/>
            <person name="Jimenez-Bremont J.F."/>
            <person name="Swaminathan K."/>
            <person name="Moose S.P."/>
            <person name="Guerrero-Gonzalez M.L."/>
            <person name="Marino-Ramirez L."/>
            <person name="Landsman D."/>
            <person name="Rodriguez-Kessler M."/>
            <person name="Delgado-Sanchez P."/>
        </authorList>
    </citation>
    <scope>NUCLEOTIDE SEQUENCE</scope>
    <source>
        <tissue evidence="1">Cladode</tissue>
    </source>
</reference>
<proteinExistence type="predicted"/>
<evidence type="ECO:0000313" key="1">
    <source>
        <dbReference type="EMBL" id="MBA4623312.1"/>
    </source>
</evidence>
<dbReference type="EMBL" id="GISG01042652">
    <property type="protein sequence ID" value="MBA4623312.1"/>
    <property type="molecule type" value="Transcribed_RNA"/>
</dbReference>
<name>A0A7C8YPC0_OPUST</name>
<reference evidence="1" key="1">
    <citation type="journal article" date="2013" name="J. Plant Res.">
        <title>Effect of fungi and light on seed germination of three Opuntia species from semiarid lands of central Mexico.</title>
        <authorList>
            <person name="Delgado-Sanchez P."/>
            <person name="Jimenez-Bremont J.F."/>
            <person name="Guerrero-Gonzalez Mde L."/>
            <person name="Flores J."/>
        </authorList>
    </citation>
    <scope>NUCLEOTIDE SEQUENCE</scope>
    <source>
        <tissue evidence="1">Cladode</tissue>
    </source>
</reference>
<sequence>MVNSNPYAFPKHLNTLVFPSGSELRRLWCLRPPSPSPPFIIASSVFHRSMFAFVASSDSSSAHCNIELSPSSFTPFVAFRFPFVADGGTYRPRATAAATTDADGPTSELHRDPPCCPAAWVGADRSSSGVTIELPRSDLTRQSMLPGSVLARLLSSAPTVDGGMLTRESSSRDTAMFRIPCGRPDGRRIWSATALRVWEVGWAGMI</sequence>
<protein>
    <submittedName>
        <fullName evidence="1">Uncharacterized protein</fullName>
    </submittedName>
</protein>
<dbReference type="AlphaFoldDB" id="A0A7C8YPC0"/>